<dbReference type="Pfam" id="PF03828">
    <property type="entry name" value="PAP_assoc"/>
    <property type="match status" value="1"/>
</dbReference>
<dbReference type="SUPFAM" id="SSF81631">
    <property type="entry name" value="PAP/OAS1 substrate-binding domain"/>
    <property type="match status" value="2"/>
</dbReference>
<dbReference type="Pfam" id="PF00098">
    <property type="entry name" value="zf-CCHC"/>
    <property type="match status" value="1"/>
</dbReference>
<feature type="compositionally biased region" description="Basic and acidic residues" evidence="7">
    <location>
        <begin position="68"/>
        <end position="81"/>
    </location>
</feature>
<feature type="compositionally biased region" description="Basic and acidic residues" evidence="7">
    <location>
        <begin position="586"/>
        <end position="602"/>
    </location>
</feature>
<dbReference type="EMBL" id="CP111024">
    <property type="protein sequence ID" value="WAR24855.1"/>
    <property type="molecule type" value="Genomic_DNA"/>
</dbReference>
<dbReference type="PROSITE" id="PS50158">
    <property type="entry name" value="ZF_CCHC"/>
    <property type="match status" value="1"/>
</dbReference>
<proteinExistence type="predicted"/>
<feature type="compositionally biased region" description="Basic and acidic residues" evidence="7">
    <location>
        <begin position="1146"/>
        <end position="1163"/>
    </location>
</feature>
<evidence type="ECO:0000256" key="5">
    <source>
        <dbReference type="ARBA" id="ARBA00022842"/>
    </source>
</evidence>
<keyword evidence="10" id="KW-1185">Reference proteome</keyword>
<dbReference type="Proteomes" id="UP001164746">
    <property type="component" value="Chromosome 13"/>
</dbReference>
<feature type="compositionally biased region" description="Low complexity" evidence="7">
    <location>
        <begin position="769"/>
        <end position="781"/>
    </location>
</feature>
<protein>
    <submittedName>
        <fullName evidence="9">TUT7-like protein</fullName>
    </submittedName>
</protein>
<dbReference type="InterPro" id="IPR043519">
    <property type="entry name" value="NT_sf"/>
</dbReference>
<comment type="cofactor">
    <cofactor evidence="1">
        <name>Mn(2+)</name>
        <dbReference type="ChEBI" id="CHEBI:29035"/>
    </cofactor>
</comment>
<dbReference type="SMART" id="SM00343">
    <property type="entry name" value="ZnF_C2HC"/>
    <property type="match status" value="2"/>
</dbReference>
<feature type="region of interest" description="Disordered" evidence="7">
    <location>
        <begin position="22"/>
        <end position="127"/>
    </location>
</feature>
<dbReference type="Pfam" id="PF19088">
    <property type="entry name" value="TUTase"/>
    <property type="match status" value="1"/>
</dbReference>
<comment type="cofactor">
    <cofactor evidence="2">
        <name>Mg(2+)</name>
        <dbReference type="ChEBI" id="CHEBI:18420"/>
    </cofactor>
</comment>
<feature type="region of interest" description="Disordered" evidence="7">
    <location>
        <begin position="759"/>
        <end position="802"/>
    </location>
</feature>
<dbReference type="InterPro" id="IPR001878">
    <property type="entry name" value="Znf_CCHC"/>
</dbReference>
<dbReference type="Gene3D" id="3.30.460.10">
    <property type="entry name" value="Beta Polymerase, domain 2"/>
    <property type="match status" value="2"/>
</dbReference>
<name>A0ABY7FS64_MYAAR</name>
<gene>
    <name evidence="9" type="ORF">MAR_038524</name>
</gene>
<sequence length="1257" mass="141795">MAEADKTECKAMEADIKRLLNLSGTGGKDDHSGSATPAGSKQIIVTKEDLANIHTHKAEKKKNKPNKKTVEEKTKQPDTKTPEANTTDGNQAAVVTKEGEKKQKKKKNRNRARGKKQPQSEFFGKKKVQNENKSLKFAHAKYFCRLCDYHCDNVPLCRQHAQDARHRRRKEIRVQDQKLKKLPTPSARHITALDNLVETLYSEYGLSSADLVQRHIVALKIQDFIMKHIKDVKLQVYGSSLTGFGLKGATLDLDLLFPEKGNPANYLVQVYDLLKASDTFDEVKSHFQSKVPAVTFLSPCKTLNCQITVGTGAAVMTSRYLAIYRELDERCRKLAIVFKHWAKVCEVDCQEAGSLPAYVYSMMTIFYLQQCSTPVLPVLWKDLTESALKRPKTAADEQAMLSELKQQPWTSNNELSVGALWRDMILFYGLHFDLSEHIICVRSSKLLTRMEKKWKSKRVAIEDPFSPKRNAGRSMYNTRIFDYFYNCLRKACLYFSLPTSHQNMENYYKDRRHTTYTQKDKEKMAAEQTRLTSPKNINADTRAEVKNGGTAEPMKVELEDLSEETPFSRLMSVGCEEGDDMVKLKESDKGVEADKGVNRDNDVDTVSSDALKDKLEELTSSTEVSSDQGIPENEFFLACKQGLVKNVSEFEDTSSLDETDKVSEVTSEVEKLKVADSDAAIIKDVGIDSSACGTKCDELGEDDNDNPKCSSGENAFLPPAKSVNNGTVDAKVPGNEVSNVIDTIILKIEASGDELMQRLRKSAKDDRTSSGSDSESNSSSGDGDDDLQQESPDSSPLANRRPRGPSVFCAICEKEGHLKSVCPEDQLPPIIKLSPPTKAHLELLSAVIKQVPRDFQLSPSEIQERDAIRRNLEYHIKQTFQEAELKLFGSSMNGFGFHQSDLDICVTFKGKNPEDLNFVEYIEAICKKLKTHRDLYGVFPITTAKVPIVKFKHRASQLEGDISLYNILALQNTALLLAYSNIDPRVQILGYAVKVFAKVCEIGDASRGSLSSYAYMLMMVHYLQHTNPPVIPVLQELRLPDEPDKELIVEGWNTWFFNNLDMLPQVWPGYSKNIASVGELWLGFFRYFLEEFNLTEQDIQGFQDFFFDRQQLVVGDPPSDRLCRVCSKIGHIAKECPRLIARKEREANERRRREEQRNVEKEGGQSATPNNTRHSGNSGMHRSMSEPSTNPAHESPQGRHTGSPHRGHGHQGRHQHSYSQSPDKRGPKREREVNIPRNRNKDPADMGITVRNEFYKN</sequence>
<dbReference type="PANTHER" id="PTHR12271">
    <property type="entry name" value="POLY A POLYMERASE CID PAP -RELATED"/>
    <property type="match status" value="1"/>
</dbReference>
<keyword evidence="4" id="KW-0479">Metal-binding</keyword>
<feature type="region of interest" description="Disordered" evidence="7">
    <location>
        <begin position="586"/>
        <end position="605"/>
    </location>
</feature>
<feature type="compositionally biased region" description="Basic residues" evidence="7">
    <location>
        <begin position="102"/>
        <end position="116"/>
    </location>
</feature>
<feature type="compositionally biased region" description="Polar residues" evidence="7">
    <location>
        <begin position="1165"/>
        <end position="1192"/>
    </location>
</feature>
<dbReference type="InterPro" id="IPR045100">
    <property type="entry name" value="TUT4/7_NTP_transf"/>
</dbReference>
<evidence type="ECO:0000256" key="2">
    <source>
        <dbReference type="ARBA" id="ARBA00001946"/>
    </source>
</evidence>
<accession>A0ABY7FS64</accession>
<evidence type="ECO:0000256" key="7">
    <source>
        <dbReference type="SAM" id="MobiDB-lite"/>
    </source>
</evidence>
<evidence type="ECO:0000313" key="9">
    <source>
        <dbReference type="EMBL" id="WAR24855.1"/>
    </source>
</evidence>
<evidence type="ECO:0000313" key="10">
    <source>
        <dbReference type="Proteomes" id="UP001164746"/>
    </source>
</evidence>
<keyword evidence="3" id="KW-0808">Transferase</keyword>
<feature type="region of interest" description="Disordered" evidence="7">
    <location>
        <begin position="700"/>
        <end position="728"/>
    </location>
</feature>
<keyword evidence="6" id="KW-0863">Zinc-finger</keyword>
<dbReference type="InterPro" id="IPR002058">
    <property type="entry name" value="PAP_assoc"/>
</dbReference>
<feature type="domain" description="CCHC-type" evidence="8">
    <location>
        <begin position="1123"/>
        <end position="1138"/>
    </location>
</feature>
<evidence type="ECO:0000259" key="8">
    <source>
        <dbReference type="PROSITE" id="PS50158"/>
    </source>
</evidence>
<dbReference type="PANTHER" id="PTHR12271:SF66">
    <property type="entry name" value="TERMINAL URIDYLYLTRANSFERASE TAILOR"/>
    <property type="match status" value="1"/>
</dbReference>
<evidence type="ECO:0000256" key="3">
    <source>
        <dbReference type="ARBA" id="ARBA00022679"/>
    </source>
</evidence>
<evidence type="ECO:0000256" key="6">
    <source>
        <dbReference type="PROSITE-ProRule" id="PRU00047"/>
    </source>
</evidence>
<evidence type="ECO:0000256" key="4">
    <source>
        <dbReference type="ARBA" id="ARBA00022723"/>
    </source>
</evidence>
<keyword evidence="5" id="KW-0460">Magnesium</keyword>
<dbReference type="SUPFAM" id="SSF57756">
    <property type="entry name" value="Retrovirus zinc finger-like domains"/>
    <property type="match status" value="1"/>
</dbReference>
<feature type="compositionally biased region" description="Basic and acidic residues" evidence="7">
    <location>
        <begin position="1222"/>
        <end position="1244"/>
    </location>
</feature>
<keyword evidence="6" id="KW-0862">Zinc</keyword>
<dbReference type="Pfam" id="PF22600">
    <property type="entry name" value="MTPAP-like_central"/>
    <property type="match status" value="1"/>
</dbReference>
<dbReference type="Gene3D" id="1.10.1410.10">
    <property type="match status" value="2"/>
</dbReference>
<dbReference type="InterPro" id="IPR036875">
    <property type="entry name" value="Znf_CCHC_sf"/>
</dbReference>
<feature type="region of interest" description="Disordered" evidence="7">
    <location>
        <begin position="1146"/>
        <end position="1257"/>
    </location>
</feature>
<organism evidence="9 10">
    <name type="scientific">Mya arenaria</name>
    <name type="common">Soft-shell clam</name>
    <dbReference type="NCBI Taxonomy" id="6604"/>
    <lineage>
        <taxon>Eukaryota</taxon>
        <taxon>Metazoa</taxon>
        <taxon>Spiralia</taxon>
        <taxon>Lophotrochozoa</taxon>
        <taxon>Mollusca</taxon>
        <taxon>Bivalvia</taxon>
        <taxon>Autobranchia</taxon>
        <taxon>Heteroconchia</taxon>
        <taxon>Euheterodonta</taxon>
        <taxon>Imparidentia</taxon>
        <taxon>Neoheterodontei</taxon>
        <taxon>Myida</taxon>
        <taxon>Myoidea</taxon>
        <taxon>Myidae</taxon>
        <taxon>Mya</taxon>
    </lineage>
</organism>
<reference evidence="9" key="1">
    <citation type="submission" date="2022-11" db="EMBL/GenBank/DDBJ databases">
        <title>Centuries of genome instability and evolution in soft-shell clam transmissible cancer (bioRxiv).</title>
        <authorList>
            <person name="Hart S.F.M."/>
            <person name="Yonemitsu M.A."/>
            <person name="Giersch R.M."/>
            <person name="Beal B.F."/>
            <person name="Arriagada G."/>
            <person name="Davis B.W."/>
            <person name="Ostrander E.A."/>
            <person name="Goff S.P."/>
            <person name="Metzger M.J."/>
        </authorList>
    </citation>
    <scope>NUCLEOTIDE SEQUENCE</scope>
    <source>
        <strain evidence="9">MELC-2E11</strain>
        <tissue evidence="9">Siphon/mantle</tissue>
    </source>
</reference>
<feature type="compositionally biased region" description="Basic residues" evidence="7">
    <location>
        <begin position="54"/>
        <end position="67"/>
    </location>
</feature>
<dbReference type="InterPro" id="IPR054708">
    <property type="entry name" value="MTPAP-like_central"/>
</dbReference>
<feature type="compositionally biased region" description="Basic residues" evidence="7">
    <location>
        <begin position="1202"/>
        <end position="1216"/>
    </location>
</feature>
<dbReference type="SUPFAM" id="SSF81301">
    <property type="entry name" value="Nucleotidyltransferase"/>
    <property type="match status" value="2"/>
</dbReference>
<evidence type="ECO:0000256" key="1">
    <source>
        <dbReference type="ARBA" id="ARBA00001936"/>
    </source>
</evidence>
<dbReference type="CDD" id="cd05402">
    <property type="entry name" value="NT_PAP_TUTase"/>
    <property type="match status" value="2"/>
</dbReference>